<dbReference type="AlphaFoldDB" id="Q2GAC7"/>
<accession>Q2GAC7</accession>
<reference evidence="2" key="1">
    <citation type="submission" date="2006-01" db="EMBL/GenBank/DDBJ databases">
        <title>Complete sequence of Novosphingobium aromaticivorans DSM 12444.</title>
        <authorList>
            <consortium name="US DOE Joint Genome Institute"/>
            <person name="Copeland A."/>
            <person name="Lucas S."/>
            <person name="Lapidus A."/>
            <person name="Barry K."/>
            <person name="Detter J.C."/>
            <person name="Glavina T."/>
            <person name="Hammon N."/>
            <person name="Israni S."/>
            <person name="Pitluck S."/>
            <person name="Chain P."/>
            <person name="Malfatti S."/>
            <person name="Shin M."/>
            <person name="Vergez L."/>
            <person name="Schmutz J."/>
            <person name="Larimer F."/>
            <person name="Land M."/>
            <person name="Kyrpides N."/>
            <person name="Ivanova N."/>
            <person name="Fredrickson J."/>
            <person name="Balkwill D."/>
            <person name="Romine M.F."/>
            <person name="Richardson P."/>
        </authorList>
    </citation>
    <scope>NUCLEOTIDE SEQUENCE [LARGE SCALE GENOMIC DNA]</scope>
    <source>
        <strain evidence="2">ATCC 700278 / DSM 12444 / CCUG 56034 / CIP 105152 / NBRC 16084 / F199</strain>
    </source>
</reference>
<dbReference type="InterPro" id="IPR029063">
    <property type="entry name" value="SAM-dependent_MTases_sf"/>
</dbReference>
<dbReference type="STRING" id="279238.Saro_0749"/>
<dbReference type="HOGENOM" id="CLU_059702_0_0_5"/>
<dbReference type="SUPFAM" id="SSF53335">
    <property type="entry name" value="S-adenosyl-L-methionine-dependent methyltransferases"/>
    <property type="match status" value="1"/>
</dbReference>
<dbReference type="Proteomes" id="UP000009134">
    <property type="component" value="Chromosome"/>
</dbReference>
<dbReference type="eggNOG" id="COG2226">
    <property type="taxonomic scope" value="Bacteria"/>
</dbReference>
<sequence>MTLLPLYPFWRIFAGARVARGAPSFARPVSQACTQAQMNDPAYLRWCEAMHEQPSTHRKQWEFCYILQALATHGGMTPGMRGLGFGVGDEPLTGLFASRGIEIVATDLDLQSAAEQGWVDTDQHARNKEALNGRGLCEPAAFDRLVQFRFMDMTAIDEDLRDFDFCWSACALEHLGSIGQGLRFIEDSLECLKPGGVAVHTTEYNCGSDIETLDNASTVLFRKRDFIRLARRLRRRGHDVVLNFDTGDQPLDLHIDVPPYSQDKHLKLQIAQWVTTSFGMIVRKRGRNPLASKFGA</sequence>
<gene>
    <name evidence="1" type="ordered locus">Saro_0749</name>
</gene>
<protein>
    <submittedName>
        <fullName evidence="1">Uncharacterized protein</fullName>
    </submittedName>
</protein>
<dbReference type="EMBL" id="CP000248">
    <property type="protein sequence ID" value="ABD25196.1"/>
    <property type="molecule type" value="Genomic_DNA"/>
</dbReference>
<evidence type="ECO:0000313" key="1">
    <source>
        <dbReference type="EMBL" id="ABD25196.1"/>
    </source>
</evidence>
<dbReference type="Gene3D" id="3.40.50.150">
    <property type="entry name" value="Vaccinia Virus protein VP39"/>
    <property type="match status" value="1"/>
</dbReference>
<evidence type="ECO:0000313" key="2">
    <source>
        <dbReference type="Proteomes" id="UP000009134"/>
    </source>
</evidence>
<name>Q2GAC7_NOVAD</name>
<organism evidence="1 2">
    <name type="scientific">Novosphingobium aromaticivorans (strain ATCC 700278 / DSM 12444 / CCUG 56034 / CIP 105152 / NBRC 16084 / F199)</name>
    <dbReference type="NCBI Taxonomy" id="279238"/>
    <lineage>
        <taxon>Bacteria</taxon>
        <taxon>Pseudomonadati</taxon>
        <taxon>Pseudomonadota</taxon>
        <taxon>Alphaproteobacteria</taxon>
        <taxon>Sphingomonadales</taxon>
        <taxon>Sphingomonadaceae</taxon>
        <taxon>Novosphingobium</taxon>
    </lineage>
</organism>
<keyword evidence="2" id="KW-1185">Reference proteome</keyword>
<proteinExistence type="predicted"/>
<dbReference type="KEGG" id="nar:Saro_0749"/>